<evidence type="ECO:0000256" key="1">
    <source>
        <dbReference type="SAM" id="MobiDB-lite"/>
    </source>
</evidence>
<dbReference type="InterPro" id="IPR045970">
    <property type="entry name" value="DUF5926"/>
</dbReference>
<reference evidence="3 4" key="1">
    <citation type="journal article" date="2019" name="Int. J. Syst. Evol. Microbiol.">
        <title>The Global Catalogue of Microorganisms (GCM) 10K type strain sequencing project: providing services to taxonomists for standard genome sequencing and annotation.</title>
        <authorList>
            <consortium name="The Broad Institute Genomics Platform"/>
            <consortium name="The Broad Institute Genome Sequencing Center for Infectious Disease"/>
            <person name="Wu L."/>
            <person name="Ma J."/>
        </authorList>
    </citation>
    <scope>NUCLEOTIDE SEQUENCE [LARGE SCALE GENOMIC DNA]</scope>
    <source>
        <strain evidence="3 4">JCM 14718</strain>
    </source>
</reference>
<accession>A0ABN2GTS5</accession>
<comment type="caution">
    <text evidence="3">The sequence shown here is derived from an EMBL/GenBank/DDBJ whole genome shotgun (WGS) entry which is preliminary data.</text>
</comment>
<dbReference type="Proteomes" id="UP001500618">
    <property type="component" value="Unassembled WGS sequence"/>
</dbReference>
<sequence length="295" mass="32657">MSKTASRERRARNVRAQDKREQDAFVGRPFEGLQSETEWVAMREVVPAATATVRLTDSVGEQLAGVEVTLATVLPLTWPGLVTPDGRRMLAMQSPARSGDLSRDLAQALELALTAPPNHRVVLSGLPGRGRRLQDLIEAEPLKVRSHPNFDFWLNTVEPADEEVTGGMKRANSVMEPTVRVQPDLSAYWCQTGGKAQLRWVLPWQEDAALQALSRVYAQDQLTLGTDSRYIGAYRAHGLLIPVWDLPGEPTAADWEPVVGRVAEALTTAEANDEPLTAPERRARDGLRLRQMTLR</sequence>
<evidence type="ECO:0000313" key="3">
    <source>
        <dbReference type="EMBL" id="GAA1676450.1"/>
    </source>
</evidence>
<organism evidence="3 4">
    <name type="scientific">Fodinicola feengrottensis</name>
    <dbReference type="NCBI Taxonomy" id="435914"/>
    <lineage>
        <taxon>Bacteria</taxon>
        <taxon>Bacillati</taxon>
        <taxon>Actinomycetota</taxon>
        <taxon>Actinomycetes</taxon>
        <taxon>Mycobacteriales</taxon>
        <taxon>Fodinicola</taxon>
    </lineage>
</organism>
<feature type="domain" description="DUF5926" evidence="2">
    <location>
        <begin position="29"/>
        <end position="295"/>
    </location>
</feature>
<keyword evidence="4" id="KW-1185">Reference proteome</keyword>
<feature type="region of interest" description="Disordered" evidence="1">
    <location>
        <begin position="1"/>
        <end position="23"/>
    </location>
</feature>
<dbReference type="Pfam" id="PF19348">
    <property type="entry name" value="DUF5926"/>
    <property type="match status" value="1"/>
</dbReference>
<dbReference type="EMBL" id="BAAANY010000009">
    <property type="protein sequence ID" value="GAA1676450.1"/>
    <property type="molecule type" value="Genomic_DNA"/>
</dbReference>
<evidence type="ECO:0000259" key="2">
    <source>
        <dbReference type="Pfam" id="PF19348"/>
    </source>
</evidence>
<dbReference type="RefSeq" id="WP_344310358.1">
    <property type="nucleotide sequence ID" value="NZ_BAAANY010000009.1"/>
</dbReference>
<name>A0ABN2GTS5_9ACTN</name>
<evidence type="ECO:0000313" key="4">
    <source>
        <dbReference type="Proteomes" id="UP001500618"/>
    </source>
</evidence>
<gene>
    <name evidence="3" type="ORF">GCM10009765_27270</name>
</gene>
<proteinExistence type="predicted"/>
<protein>
    <submittedName>
        <fullName evidence="3">DUF5926 family protein</fullName>
    </submittedName>
</protein>